<proteinExistence type="predicted"/>
<accession>A0A1C4ZA31</accession>
<dbReference type="Proteomes" id="UP000198253">
    <property type="component" value="Chromosome I"/>
</dbReference>
<dbReference type="AlphaFoldDB" id="A0A1C4ZA31"/>
<name>A0A1C4ZA31_MICEC</name>
<gene>
    <name evidence="2" type="ORF">GA0070618_4968</name>
</gene>
<organism evidence="2 3">
    <name type="scientific">Micromonospora echinospora</name>
    <name type="common">Micromonospora purpurea</name>
    <dbReference type="NCBI Taxonomy" id="1877"/>
    <lineage>
        <taxon>Bacteria</taxon>
        <taxon>Bacillati</taxon>
        <taxon>Actinomycetota</taxon>
        <taxon>Actinomycetes</taxon>
        <taxon>Micromonosporales</taxon>
        <taxon>Micromonosporaceae</taxon>
        <taxon>Micromonospora</taxon>
    </lineage>
</organism>
<dbReference type="InParanoid" id="A0A1C4ZA31"/>
<dbReference type="EMBL" id="LT607413">
    <property type="protein sequence ID" value="SCF29798.1"/>
    <property type="molecule type" value="Genomic_DNA"/>
</dbReference>
<dbReference type="RefSeq" id="WP_088983746.1">
    <property type="nucleotide sequence ID" value="NZ_LT607413.1"/>
</dbReference>
<evidence type="ECO:0000256" key="1">
    <source>
        <dbReference type="SAM" id="MobiDB-lite"/>
    </source>
</evidence>
<keyword evidence="3" id="KW-1185">Reference proteome</keyword>
<reference evidence="3" key="1">
    <citation type="submission" date="2016-06" db="EMBL/GenBank/DDBJ databases">
        <authorList>
            <person name="Varghese N."/>
            <person name="Submissions Spin"/>
        </authorList>
    </citation>
    <scope>NUCLEOTIDE SEQUENCE [LARGE SCALE GENOMIC DNA]</scope>
    <source>
        <strain evidence="3">DSM 43816</strain>
    </source>
</reference>
<protein>
    <submittedName>
        <fullName evidence="2">Uncharacterized protein</fullName>
    </submittedName>
</protein>
<feature type="region of interest" description="Disordered" evidence="1">
    <location>
        <begin position="1"/>
        <end position="26"/>
    </location>
</feature>
<evidence type="ECO:0000313" key="3">
    <source>
        <dbReference type="Proteomes" id="UP000198253"/>
    </source>
</evidence>
<sequence length="71" mass="7204">MSAKDSFAGQDDAVDSPGRRPNGRTGLPFGLRAAVLAGLIVATAHGVPAQGPTDAPVRVFMETGTGCCPEH</sequence>
<evidence type="ECO:0000313" key="2">
    <source>
        <dbReference type="EMBL" id="SCF29798.1"/>
    </source>
</evidence>